<evidence type="ECO:0000259" key="1">
    <source>
        <dbReference type="Pfam" id="PF03819"/>
    </source>
</evidence>
<name>A0A1F6LU25_9BACT</name>
<dbReference type="SUPFAM" id="SSF101386">
    <property type="entry name" value="all-alpha NTP pyrophosphatases"/>
    <property type="match status" value="1"/>
</dbReference>
<dbReference type="AlphaFoldDB" id="A0A1F6LU25"/>
<dbReference type="Gene3D" id="1.10.287.1080">
    <property type="entry name" value="MazG-like"/>
    <property type="match status" value="1"/>
</dbReference>
<dbReference type="Proteomes" id="UP000176329">
    <property type="component" value="Unassembled WGS sequence"/>
</dbReference>
<gene>
    <name evidence="2" type="ORF">A2848_00485</name>
</gene>
<comment type="caution">
    <text evidence="2">The sequence shown here is derived from an EMBL/GenBank/DDBJ whole genome shotgun (WGS) entry which is preliminary data.</text>
</comment>
<evidence type="ECO:0000313" key="2">
    <source>
        <dbReference type="EMBL" id="OGH62814.1"/>
    </source>
</evidence>
<protein>
    <recommendedName>
        <fullName evidence="1">NTP pyrophosphohydrolase MazG-like domain-containing protein</fullName>
    </recommendedName>
</protein>
<dbReference type="EMBL" id="MFPV01000010">
    <property type="protein sequence ID" value="OGH62814.1"/>
    <property type="molecule type" value="Genomic_DNA"/>
</dbReference>
<reference evidence="2 3" key="1">
    <citation type="journal article" date="2016" name="Nat. Commun.">
        <title>Thousands of microbial genomes shed light on interconnected biogeochemical processes in an aquifer system.</title>
        <authorList>
            <person name="Anantharaman K."/>
            <person name="Brown C.T."/>
            <person name="Hug L.A."/>
            <person name="Sharon I."/>
            <person name="Castelle C.J."/>
            <person name="Probst A.J."/>
            <person name="Thomas B.C."/>
            <person name="Singh A."/>
            <person name="Wilkins M.J."/>
            <person name="Karaoz U."/>
            <person name="Brodie E.L."/>
            <person name="Williams K.H."/>
            <person name="Hubbard S.S."/>
            <person name="Banfield J.F."/>
        </authorList>
    </citation>
    <scope>NUCLEOTIDE SEQUENCE [LARGE SCALE GENOMIC DNA]</scope>
</reference>
<accession>A0A1F6LU25</accession>
<dbReference type="PIRSF" id="PIRSF006639">
    <property type="entry name" value="UCP006639_pph"/>
    <property type="match status" value="1"/>
</dbReference>
<dbReference type="InterPro" id="IPR011379">
    <property type="entry name" value="MazG-related_GP37"/>
</dbReference>
<organism evidence="2 3">
    <name type="scientific">Candidatus Magasanikbacteria bacterium RIFCSPHIGHO2_01_FULL_50_8</name>
    <dbReference type="NCBI Taxonomy" id="1798674"/>
    <lineage>
        <taxon>Bacteria</taxon>
        <taxon>Candidatus Magasanikiibacteriota</taxon>
    </lineage>
</organism>
<feature type="domain" description="NTP pyrophosphohydrolase MazG-like" evidence="1">
    <location>
        <begin position="34"/>
        <end position="102"/>
    </location>
</feature>
<evidence type="ECO:0000313" key="3">
    <source>
        <dbReference type="Proteomes" id="UP000176329"/>
    </source>
</evidence>
<dbReference type="CDD" id="cd11541">
    <property type="entry name" value="NTP-PPase_u4"/>
    <property type="match status" value="1"/>
</dbReference>
<proteinExistence type="predicted"/>
<dbReference type="Pfam" id="PF03819">
    <property type="entry name" value="MazG"/>
    <property type="match status" value="1"/>
</dbReference>
<dbReference type="InterPro" id="IPR004518">
    <property type="entry name" value="MazG-like_dom"/>
</dbReference>
<sequence>MSPNEYIQNALRTETNQYSFPSTGKVTPRIEHAVMGLVTEAAECMDALKKAKIYGRELDLVNLKEEAGDIMWYLAVLADELGVSFEEIWEKNIAKLKTRYPEKYTDEHAINRDTAAERAILEQ</sequence>